<dbReference type="PANTHER" id="PTHR23501">
    <property type="entry name" value="MAJOR FACILITATOR SUPERFAMILY"/>
    <property type="match status" value="1"/>
</dbReference>
<comment type="caution">
    <text evidence="9">The sequence shown here is derived from an EMBL/GenBank/DDBJ whole genome shotgun (WGS) entry which is preliminary data.</text>
</comment>
<evidence type="ECO:0000259" key="8">
    <source>
        <dbReference type="PROSITE" id="PS50850"/>
    </source>
</evidence>
<feature type="transmembrane region" description="Helical" evidence="7">
    <location>
        <begin position="124"/>
        <end position="149"/>
    </location>
</feature>
<feature type="transmembrane region" description="Helical" evidence="7">
    <location>
        <begin position="208"/>
        <end position="230"/>
    </location>
</feature>
<dbReference type="Gene3D" id="1.20.1250.20">
    <property type="entry name" value="MFS general substrate transporter like domains"/>
    <property type="match status" value="1"/>
</dbReference>
<evidence type="ECO:0000256" key="7">
    <source>
        <dbReference type="SAM" id="Phobius"/>
    </source>
</evidence>
<dbReference type="InterPro" id="IPR011701">
    <property type="entry name" value="MFS"/>
</dbReference>
<keyword evidence="4 7" id="KW-1133">Transmembrane helix</keyword>
<feature type="transmembrane region" description="Helical" evidence="7">
    <location>
        <begin position="92"/>
        <end position="112"/>
    </location>
</feature>
<feature type="domain" description="Major facilitator superfamily (MFS) profile" evidence="8">
    <location>
        <begin position="58"/>
        <end position="500"/>
    </location>
</feature>
<feature type="transmembrane region" description="Helical" evidence="7">
    <location>
        <begin position="359"/>
        <end position="378"/>
    </location>
</feature>
<feature type="transmembrane region" description="Helical" evidence="7">
    <location>
        <begin position="385"/>
        <end position="402"/>
    </location>
</feature>
<dbReference type="InterPro" id="IPR036259">
    <property type="entry name" value="MFS_trans_sf"/>
</dbReference>
<sequence length="572" mass="61715">MPQESHEAVSLGNNLPTTHTETAVMAATEKTLGNSAQVDVIEPKPPKTERKSVRFWLVFVSLCLSSFTANLNATILTTVIPEIVRDINAGSNFIWINASFSIAAAAIQPLCGQLANIYGRRYPMLLSLLIFTLGSGISGGATTLAMLIGGRTVQGLGAGGIILLLEVIVSDLVPQRERGQYLGVVLSTGSLAVLVGPIIGGALGTAGAWRWCFYISVPIGGLGFILATIFLRLKAPQHDIWTKAVARIDFVGNAIFIASTSSILVGLVLGGQVFPWASFHVIVPIVLGAVGWLLFAAHQMSSLAKEPTMPPRLFSNRTAVIGFVNNFITAMLLEWTAYYLPYYFQTLRGSTQIFSSVQILPFNIFIIPSAIVNGVILSKTGKYKPLHWAGFGFLALATGLFSTLDEHTSTVKWVFWQIFGALGLGGIILSILPAIQSSLPEGDVAAATGVHAFLRSFGFVWGFTIPSLVFSNEVSRNLYLIDDPEVRAIIATDAFAQGQGPLLKTLTGETRDQTIKLYTVCLQTVWYTALAFSLFGFLLVFPEKSIPLRETVDTQYGLQEDGATTATDDQKK</sequence>
<feature type="transmembrane region" description="Helical" evidence="7">
    <location>
        <begin position="55"/>
        <end position="80"/>
    </location>
</feature>
<dbReference type="Proteomes" id="UP000481858">
    <property type="component" value="Unassembled WGS sequence"/>
</dbReference>
<dbReference type="Pfam" id="PF07690">
    <property type="entry name" value="MFS_1"/>
    <property type="match status" value="1"/>
</dbReference>
<feature type="transmembrane region" description="Helical" evidence="7">
    <location>
        <begin position="524"/>
        <end position="541"/>
    </location>
</feature>
<feature type="transmembrane region" description="Helical" evidence="7">
    <location>
        <begin position="444"/>
        <end position="470"/>
    </location>
</feature>
<name>A0A7C8IZG9_9PEZI</name>
<feature type="transmembrane region" description="Helical" evidence="7">
    <location>
        <begin position="250"/>
        <end position="270"/>
    </location>
</feature>
<dbReference type="GO" id="GO:0022857">
    <property type="term" value="F:transmembrane transporter activity"/>
    <property type="evidence" value="ECO:0007669"/>
    <property type="project" value="InterPro"/>
</dbReference>
<dbReference type="PROSITE" id="PS50850">
    <property type="entry name" value="MFS"/>
    <property type="match status" value="1"/>
</dbReference>
<evidence type="ECO:0000256" key="4">
    <source>
        <dbReference type="ARBA" id="ARBA00022989"/>
    </source>
</evidence>
<keyword evidence="6" id="KW-0325">Glycoprotein</keyword>
<dbReference type="PANTHER" id="PTHR23501:SF187">
    <property type="entry name" value="MAJOR FACILITATOR SUPERFAMILY (MFS) PROFILE DOMAIN-CONTAINING PROTEIN"/>
    <property type="match status" value="1"/>
</dbReference>
<evidence type="ECO:0000256" key="1">
    <source>
        <dbReference type="ARBA" id="ARBA00004141"/>
    </source>
</evidence>
<feature type="transmembrane region" description="Helical" evidence="7">
    <location>
        <begin position="155"/>
        <end position="174"/>
    </location>
</feature>
<dbReference type="SUPFAM" id="SSF103473">
    <property type="entry name" value="MFS general substrate transporter"/>
    <property type="match status" value="1"/>
</dbReference>
<evidence type="ECO:0000256" key="6">
    <source>
        <dbReference type="ARBA" id="ARBA00023180"/>
    </source>
</evidence>
<feature type="transmembrane region" description="Helical" evidence="7">
    <location>
        <begin position="414"/>
        <end position="432"/>
    </location>
</feature>
<dbReference type="OrthoDB" id="10021397at2759"/>
<dbReference type="Gene3D" id="1.20.1720.10">
    <property type="entry name" value="Multidrug resistance protein D"/>
    <property type="match status" value="1"/>
</dbReference>
<feature type="transmembrane region" description="Helical" evidence="7">
    <location>
        <begin position="318"/>
        <end position="339"/>
    </location>
</feature>
<dbReference type="EMBL" id="WUBL01000003">
    <property type="protein sequence ID" value="KAF2972985.1"/>
    <property type="molecule type" value="Genomic_DNA"/>
</dbReference>
<organism evidence="9 10">
    <name type="scientific">Xylaria multiplex</name>
    <dbReference type="NCBI Taxonomy" id="323545"/>
    <lineage>
        <taxon>Eukaryota</taxon>
        <taxon>Fungi</taxon>
        <taxon>Dikarya</taxon>
        <taxon>Ascomycota</taxon>
        <taxon>Pezizomycotina</taxon>
        <taxon>Sordariomycetes</taxon>
        <taxon>Xylariomycetidae</taxon>
        <taxon>Xylariales</taxon>
        <taxon>Xylariaceae</taxon>
        <taxon>Xylaria</taxon>
    </lineage>
</organism>
<evidence type="ECO:0000256" key="5">
    <source>
        <dbReference type="ARBA" id="ARBA00023136"/>
    </source>
</evidence>
<evidence type="ECO:0000313" key="9">
    <source>
        <dbReference type="EMBL" id="KAF2972985.1"/>
    </source>
</evidence>
<evidence type="ECO:0000256" key="3">
    <source>
        <dbReference type="ARBA" id="ARBA00022692"/>
    </source>
</evidence>
<keyword evidence="2" id="KW-0813">Transport</keyword>
<dbReference type="GO" id="GO:0005886">
    <property type="term" value="C:plasma membrane"/>
    <property type="evidence" value="ECO:0007669"/>
    <property type="project" value="TreeGrafter"/>
</dbReference>
<reference evidence="9 10" key="1">
    <citation type="submission" date="2019-12" db="EMBL/GenBank/DDBJ databases">
        <title>Draft genome sequence of the ascomycete Xylaria multiplex DSM 110363.</title>
        <authorList>
            <person name="Buettner E."/>
            <person name="Kellner H."/>
        </authorList>
    </citation>
    <scope>NUCLEOTIDE SEQUENCE [LARGE SCALE GENOMIC DNA]</scope>
    <source>
        <strain evidence="9 10">DSM 110363</strain>
    </source>
</reference>
<proteinExistence type="predicted"/>
<comment type="subcellular location">
    <subcellularLocation>
        <location evidence="1">Membrane</location>
        <topology evidence="1">Multi-pass membrane protein</topology>
    </subcellularLocation>
</comment>
<gene>
    <name evidence="9" type="ORF">GQX73_g502</name>
</gene>
<keyword evidence="10" id="KW-1185">Reference proteome</keyword>
<feature type="transmembrane region" description="Helical" evidence="7">
    <location>
        <begin position="181"/>
        <end position="202"/>
    </location>
</feature>
<keyword evidence="3 7" id="KW-0812">Transmembrane</keyword>
<dbReference type="PRINTS" id="PR01036">
    <property type="entry name" value="TCRTETB"/>
</dbReference>
<evidence type="ECO:0000256" key="2">
    <source>
        <dbReference type="ARBA" id="ARBA00022448"/>
    </source>
</evidence>
<dbReference type="InterPro" id="IPR020846">
    <property type="entry name" value="MFS_dom"/>
</dbReference>
<evidence type="ECO:0000313" key="10">
    <source>
        <dbReference type="Proteomes" id="UP000481858"/>
    </source>
</evidence>
<dbReference type="AlphaFoldDB" id="A0A7C8IZG9"/>
<feature type="transmembrane region" description="Helical" evidence="7">
    <location>
        <begin position="276"/>
        <end position="297"/>
    </location>
</feature>
<dbReference type="InParanoid" id="A0A7C8IZG9"/>
<accession>A0A7C8IZG9</accession>
<keyword evidence="5 7" id="KW-0472">Membrane</keyword>
<protein>
    <recommendedName>
        <fullName evidence="8">Major facilitator superfamily (MFS) profile domain-containing protein</fullName>
    </recommendedName>
</protein>